<feature type="domain" description="GP-PDE" evidence="2">
    <location>
        <begin position="357"/>
        <end position="680"/>
    </location>
</feature>
<evidence type="ECO:0000259" key="2">
    <source>
        <dbReference type="PROSITE" id="PS51704"/>
    </source>
</evidence>
<feature type="domain" description="GP-PDE" evidence="2">
    <location>
        <begin position="40"/>
        <end position="342"/>
    </location>
</feature>
<keyword evidence="1" id="KW-0732">Signal</keyword>
<comment type="caution">
    <text evidence="3">The sequence shown here is derived from an EMBL/GenBank/DDBJ whole genome shotgun (WGS) entry which is preliminary data.</text>
</comment>
<reference evidence="4" key="1">
    <citation type="journal article" date="2019" name="Int. J. Syst. Evol. Microbiol.">
        <title>The Global Catalogue of Microorganisms (GCM) 10K type strain sequencing project: providing services to taxonomists for standard genome sequencing and annotation.</title>
        <authorList>
            <consortium name="The Broad Institute Genomics Platform"/>
            <consortium name="The Broad Institute Genome Sequencing Center for Infectious Disease"/>
            <person name="Wu L."/>
            <person name="Ma J."/>
        </authorList>
    </citation>
    <scope>NUCLEOTIDE SEQUENCE [LARGE SCALE GENOMIC DNA]</scope>
    <source>
        <strain evidence="4">CGMCC 4.7241</strain>
    </source>
</reference>
<dbReference type="PANTHER" id="PTHR46211:SF14">
    <property type="entry name" value="GLYCEROPHOSPHODIESTER PHOSPHODIESTERASE"/>
    <property type="match status" value="1"/>
</dbReference>
<sequence length="686" mass="75248">MVRWRRAGTALVLVAGMVVAATGVAAAVPDDKKHGGGKTFDIQGHRGGLGLRSENTLSSFGNGMRVGVSTLELDVQITEDKQAVVTHDRQISANNKCKDTAPATAGDPEFPYVGKFVKNLTLAQVRTLDCGVQRLPEHPGQVLSPGSKMPLLSEVFALVKRYKAKDVKLNIETKVEAGAPDQTAPREDFVQVTAGEIRKAGMIRQVTIQSFDWGTLMRWREVEPRLPIVALTNFDFLQTGQPGKSPWLGGIDIDDFGGDPIRAIKSFGADAFSPVHGFPQGGKIGDPDYRPYVTKAMVTHAHRNGIEVVPWTIDDPATMAKLIDDGVDGIITDYPDRLRTVAASYGFKLPKKYASPFDVQGHRGARSVRPENTLAAFSYALANPDVSTLELDTGVTQNGVLVVTHDRTVNGSHCVDTAPAFAGDPEFPYVGRTIHSLTLTQLKMLDCGSKTLPEFPKQQAVPGERIPTLAEVFALVRASGRKDVRLNIETKISPLVNDTAPYRTFTRKLVDAIDDAGFEKRVTIQSFDWRTIQYARELRPRIETVALVWQYGPAECATLADECSLQAVYGDKKVKSPWTGTLDWWKLRDLGKLVRKSGADTVSSNWQVHDPAQGNVSSPDWYLKENPAFFHGPKVQVLQDKYDLKVVPYTIDDEPTMERVINLGVDGIISDDPDLLVAVARRAGLR</sequence>
<name>A0ABV7YFY0_9ACTN</name>
<dbReference type="InterPro" id="IPR017946">
    <property type="entry name" value="PLC-like_Pdiesterase_TIM-brl"/>
</dbReference>
<protein>
    <submittedName>
        <fullName evidence="3">Glycerophosphodiester phosphodiesterase family protein</fullName>
    </submittedName>
</protein>
<feature type="chain" id="PRO_5046123756" evidence="1">
    <location>
        <begin position="21"/>
        <end position="686"/>
    </location>
</feature>
<keyword evidence="4" id="KW-1185">Reference proteome</keyword>
<dbReference type="Gene3D" id="3.20.20.190">
    <property type="entry name" value="Phosphatidylinositol (PI) phosphodiesterase"/>
    <property type="match status" value="2"/>
</dbReference>
<evidence type="ECO:0000313" key="4">
    <source>
        <dbReference type="Proteomes" id="UP001595699"/>
    </source>
</evidence>
<dbReference type="RefSeq" id="WP_205119927.1">
    <property type="nucleotide sequence ID" value="NZ_JAFBCM010000001.1"/>
</dbReference>
<dbReference type="Proteomes" id="UP001595699">
    <property type="component" value="Unassembled WGS sequence"/>
</dbReference>
<gene>
    <name evidence="3" type="ORF">ACFOUW_19235</name>
</gene>
<evidence type="ECO:0000256" key="1">
    <source>
        <dbReference type="SAM" id="SignalP"/>
    </source>
</evidence>
<dbReference type="SUPFAM" id="SSF51695">
    <property type="entry name" value="PLC-like phosphodiesterases"/>
    <property type="match status" value="2"/>
</dbReference>
<accession>A0ABV7YFY0</accession>
<organism evidence="3 4">
    <name type="scientific">Tenggerimyces flavus</name>
    <dbReference type="NCBI Taxonomy" id="1708749"/>
    <lineage>
        <taxon>Bacteria</taxon>
        <taxon>Bacillati</taxon>
        <taxon>Actinomycetota</taxon>
        <taxon>Actinomycetes</taxon>
        <taxon>Propionibacteriales</taxon>
        <taxon>Nocardioidaceae</taxon>
        <taxon>Tenggerimyces</taxon>
    </lineage>
</organism>
<dbReference type="InterPro" id="IPR030395">
    <property type="entry name" value="GP_PDE_dom"/>
</dbReference>
<evidence type="ECO:0000313" key="3">
    <source>
        <dbReference type="EMBL" id="MFC3762983.1"/>
    </source>
</evidence>
<dbReference type="Pfam" id="PF03009">
    <property type="entry name" value="GDPD"/>
    <property type="match status" value="2"/>
</dbReference>
<proteinExistence type="predicted"/>
<feature type="signal peptide" evidence="1">
    <location>
        <begin position="1"/>
        <end position="20"/>
    </location>
</feature>
<dbReference type="PANTHER" id="PTHR46211">
    <property type="entry name" value="GLYCEROPHOSPHORYL DIESTER PHOSPHODIESTERASE"/>
    <property type="match status" value="1"/>
</dbReference>
<dbReference type="EMBL" id="JBHRZH010000017">
    <property type="protein sequence ID" value="MFC3762983.1"/>
    <property type="molecule type" value="Genomic_DNA"/>
</dbReference>
<dbReference type="PROSITE" id="PS51704">
    <property type="entry name" value="GP_PDE"/>
    <property type="match status" value="2"/>
</dbReference>